<feature type="transmembrane region" description="Helical" evidence="8">
    <location>
        <begin position="275"/>
        <end position="296"/>
    </location>
</feature>
<evidence type="ECO:0000256" key="1">
    <source>
        <dbReference type="ARBA" id="ARBA00004651"/>
    </source>
</evidence>
<dbReference type="GeneID" id="78373254"/>
<evidence type="ECO:0000256" key="5">
    <source>
        <dbReference type="ARBA" id="ARBA00023002"/>
    </source>
</evidence>
<dbReference type="PANTHER" id="PTHR42682:SF5">
    <property type="entry name" value="HYDROGENASE-4 COMPONENT F"/>
    <property type="match status" value="1"/>
</dbReference>
<dbReference type="InterPro" id="IPR052175">
    <property type="entry name" value="ComplexI-like_HydComp"/>
</dbReference>
<evidence type="ECO:0000256" key="4">
    <source>
        <dbReference type="ARBA" id="ARBA00022989"/>
    </source>
</evidence>
<evidence type="ECO:0000313" key="10">
    <source>
        <dbReference type="EMBL" id="KJE76100.1"/>
    </source>
</evidence>
<proteinExistence type="predicted"/>
<evidence type="ECO:0000256" key="2">
    <source>
        <dbReference type="ARBA" id="ARBA00022475"/>
    </source>
</evidence>
<name>A0A0D8FS51_9ACTN</name>
<organism evidence="10 11">
    <name type="scientific">Ferrimicrobium acidiphilum DSM 19497</name>
    <dbReference type="NCBI Taxonomy" id="1121877"/>
    <lineage>
        <taxon>Bacteria</taxon>
        <taxon>Bacillati</taxon>
        <taxon>Actinomycetota</taxon>
        <taxon>Acidimicrobiia</taxon>
        <taxon>Acidimicrobiales</taxon>
        <taxon>Acidimicrobiaceae</taxon>
        <taxon>Ferrimicrobium</taxon>
    </lineage>
</organism>
<feature type="transmembrane region" description="Helical" evidence="8">
    <location>
        <begin position="242"/>
        <end position="263"/>
    </location>
</feature>
<dbReference type="GO" id="GO:0005886">
    <property type="term" value="C:plasma membrane"/>
    <property type="evidence" value="ECO:0007669"/>
    <property type="project" value="UniProtKB-SubCell"/>
</dbReference>
<gene>
    <name evidence="10" type="primary">mrpD</name>
    <name evidence="10" type="ORF">FEAC_21910</name>
</gene>
<dbReference type="Pfam" id="PF00361">
    <property type="entry name" value="Proton_antipo_M"/>
    <property type="match status" value="1"/>
</dbReference>
<keyword evidence="11" id="KW-1185">Reference proteome</keyword>
<feature type="transmembrane region" description="Helical" evidence="8">
    <location>
        <begin position="129"/>
        <end position="147"/>
    </location>
</feature>
<dbReference type="OrthoDB" id="9811718at2"/>
<feature type="transmembrane region" description="Helical" evidence="8">
    <location>
        <begin position="159"/>
        <end position="181"/>
    </location>
</feature>
<evidence type="ECO:0000256" key="6">
    <source>
        <dbReference type="ARBA" id="ARBA00023136"/>
    </source>
</evidence>
<dbReference type="RefSeq" id="WP_035390181.1">
    <property type="nucleotide sequence ID" value="NZ_JQKF01000020.1"/>
</dbReference>
<feature type="transmembrane region" description="Helical" evidence="8">
    <location>
        <begin position="30"/>
        <end position="51"/>
    </location>
</feature>
<reference evidence="10 11" key="1">
    <citation type="submission" date="2015-01" db="EMBL/GenBank/DDBJ databases">
        <title>Draft genome of the acidophilic iron oxidizer Ferrimicrobium acidiphilum strain T23.</title>
        <authorList>
            <person name="Poehlein A."/>
            <person name="Eisen S."/>
            <person name="Schloemann M."/>
            <person name="Johnson B.D."/>
            <person name="Daniel R."/>
            <person name="Muehling M."/>
        </authorList>
    </citation>
    <scope>NUCLEOTIDE SEQUENCE [LARGE SCALE GENOMIC DNA]</scope>
    <source>
        <strain evidence="10 11">T23</strain>
    </source>
</reference>
<dbReference type="STRING" id="1121877.FEAC_21910"/>
<feature type="domain" description="NADH:quinone oxidoreductase/Mrp antiporter transmembrane" evidence="9">
    <location>
        <begin position="123"/>
        <end position="419"/>
    </location>
</feature>
<evidence type="ECO:0000259" key="9">
    <source>
        <dbReference type="Pfam" id="PF00361"/>
    </source>
</evidence>
<dbReference type="eggNOG" id="COG0651">
    <property type="taxonomic scope" value="Bacteria"/>
</dbReference>
<evidence type="ECO:0000313" key="11">
    <source>
        <dbReference type="Proteomes" id="UP000032336"/>
    </source>
</evidence>
<protein>
    <submittedName>
        <fullName evidence="10">Na(+)/H(+) antiporter subunit D</fullName>
    </submittedName>
</protein>
<dbReference type="AlphaFoldDB" id="A0A0D8FS51"/>
<dbReference type="PRINTS" id="PR01434">
    <property type="entry name" value="NADHDHGNASE5"/>
</dbReference>
<feature type="transmembrane region" description="Helical" evidence="8">
    <location>
        <begin position="63"/>
        <end position="83"/>
    </location>
</feature>
<feature type="transmembrane region" description="Helical" evidence="8">
    <location>
        <begin position="208"/>
        <end position="230"/>
    </location>
</feature>
<evidence type="ECO:0000256" key="8">
    <source>
        <dbReference type="SAM" id="Phobius"/>
    </source>
</evidence>
<evidence type="ECO:0000256" key="7">
    <source>
        <dbReference type="RuleBase" id="RU000320"/>
    </source>
</evidence>
<keyword evidence="2" id="KW-1003">Cell membrane</keyword>
<keyword evidence="4 8" id="KW-1133">Transmembrane helix</keyword>
<evidence type="ECO:0000256" key="3">
    <source>
        <dbReference type="ARBA" id="ARBA00022692"/>
    </source>
</evidence>
<dbReference type="GO" id="GO:0016491">
    <property type="term" value="F:oxidoreductase activity"/>
    <property type="evidence" value="ECO:0007669"/>
    <property type="project" value="UniProtKB-KW"/>
</dbReference>
<feature type="transmembrane region" description="Helical" evidence="8">
    <location>
        <begin position="103"/>
        <end position="122"/>
    </location>
</feature>
<feature type="transmembrane region" description="Helical" evidence="8">
    <location>
        <begin position="407"/>
        <end position="434"/>
    </location>
</feature>
<accession>A0A0D8FS51</accession>
<keyword evidence="3 7" id="KW-0812">Transmembrane</keyword>
<dbReference type="Proteomes" id="UP000032336">
    <property type="component" value="Unassembled WGS sequence"/>
</dbReference>
<keyword evidence="6 8" id="KW-0472">Membrane</keyword>
<feature type="transmembrane region" description="Helical" evidence="8">
    <location>
        <begin position="316"/>
        <end position="337"/>
    </location>
</feature>
<feature type="transmembrane region" description="Helical" evidence="8">
    <location>
        <begin position="455"/>
        <end position="477"/>
    </location>
</feature>
<sequence length="487" mass="51181">MALILFGVVVGLPLLAIASATLHAPHRLTWIGTLVVDASILVAGALVLLVHPGTVLMANNFRLDPLAGILLLVIGSVAILSGASSRTYLSHQLLDDPVADHKWRLYWGLFNLFTLTMVLAVVSNNLGITWIAIEATTVSTTFLVGFKRTPKSLEAAWKYAIICSFGLSVALLGVVVIYFGATKAGIPGSQALLINVLLQHAKELNPSILRIGIGLCIVGFGAKAGLVPFHTWLPDAHSQAPAPISAMMSGVLLSVAASVVLRVTELSSAILGPSYARLLLLIIGILTMGVAALLIFGQQELKRMLAQSSMEQMGLIAIAIAINTELAIAALLLHIFVHGIAKSSAFIAAGQMEEVTSKHRIADIAGMLRTHPHLARGFLLALIALLAVPPFGLFWSEAGIITATVRAGYLLPAILVVLLLLIASIGLVRAGLALTLSDPLPTKLRTLQTRSLHPVVIATSIAAVVGLVGTPTTHIIVQAASSILQKV</sequence>
<comment type="caution">
    <text evidence="10">The sequence shown here is derived from an EMBL/GenBank/DDBJ whole genome shotgun (WGS) entry which is preliminary data.</text>
</comment>
<comment type="subcellular location">
    <subcellularLocation>
        <location evidence="1">Cell membrane</location>
        <topology evidence="1">Multi-pass membrane protein</topology>
    </subcellularLocation>
    <subcellularLocation>
        <location evidence="7">Membrane</location>
        <topology evidence="7">Multi-pass membrane protein</topology>
    </subcellularLocation>
</comment>
<keyword evidence="5" id="KW-0560">Oxidoreductase</keyword>
<dbReference type="PANTHER" id="PTHR42682">
    <property type="entry name" value="HYDROGENASE-4 COMPONENT F"/>
    <property type="match status" value="1"/>
</dbReference>
<dbReference type="InterPro" id="IPR001750">
    <property type="entry name" value="ND/Mrp_TM"/>
</dbReference>
<dbReference type="EMBL" id="JXUW01000022">
    <property type="protein sequence ID" value="KJE76100.1"/>
    <property type="molecule type" value="Genomic_DNA"/>
</dbReference>
<feature type="transmembrane region" description="Helical" evidence="8">
    <location>
        <begin position="377"/>
        <end position="395"/>
    </location>
</feature>